<dbReference type="InterPro" id="IPR000152">
    <property type="entry name" value="EGF-type_Asp/Asn_hydroxyl_site"/>
</dbReference>
<keyword evidence="6 13" id="KW-0677">Repeat</keyword>
<evidence type="ECO:0000256" key="6">
    <source>
        <dbReference type="ARBA" id="ARBA00022737"/>
    </source>
</evidence>
<dbReference type="GO" id="GO:0046331">
    <property type="term" value="P:lateral inhibition"/>
    <property type="evidence" value="ECO:0007669"/>
    <property type="project" value="UniProtKB-ARBA"/>
</dbReference>
<dbReference type="GO" id="GO:0007219">
    <property type="term" value="P:Notch signaling pathway"/>
    <property type="evidence" value="ECO:0007669"/>
    <property type="project" value="InterPro"/>
</dbReference>
<dbReference type="GO" id="GO:0030718">
    <property type="term" value="P:germ-line stem cell population maintenance"/>
    <property type="evidence" value="ECO:0007669"/>
    <property type="project" value="UniProtKB-ARBA"/>
</dbReference>
<dbReference type="GO" id="GO:0009986">
    <property type="term" value="C:cell surface"/>
    <property type="evidence" value="ECO:0007669"/>
    <property type="project" value="UniProtKB-ARBA"/>
</dbReference>
<feature type="domain" description="EGF-like" evidence="17">
    <location>
        <begin position="514"/>
        <end position="553"/>
    </location>
</feature>
<keyword evidence="3 11" id="KW-0245">EGF-like domain</keyword>
<evidence type="ECO:0000313" key="19">
    <source>
        <dbReference type="EMBL" id="KAK8384237.1"/>
    </source>
</evidence>
<evidence type="ECO:0000313" key="20">
    <source>
        <dbReference type="Proteomes" id="UP001487740"/>
    </source>
</evidence>
<feature type="signal peptide" evidence="16">
    <location>
        <begin position="1"/>
        <end position="26"/>
    </location>
</feature>
<evidence type="ECO:0000259" key="18">
    <source>
        <dbReference type="PROSITE" id="PS51051"/>
    </source>
</evidence>
<feature type="disulfide bond" evidence="11">
    <location>
        <begin position="543"/>
        <end position="552"/>
    </location>
</feature>
<keyword evidence="4 13" id="KW-0812">Transmembrane</keyword>
<dbReference type="InterPro" id="IPR000742">
    <property type="entry name" value="EGF"/>
</dbReference>
<evidence type="ECO:0000256" key="12">
    <source>
        <dbReference type="PROSITE-ProRule" id="PRU00377"/>
    </source>
</evidence>
<dbReference type="GO" id="GO:0005112">
    <property type="term" value="F:Notch binding"/>
    <property type="evidence" value="ECO:0007669"/>
    <property type="project" value="TreeGrafter"/>
</dbReference>
<evidence type="ECO:0000256" key="2">
    <source>
        <dbReference type="ARBA" id="ARBA00022473"/>
    </source>
</evidence>
<feature type="domain" description="EGF-like" evidence="17">
    <location>
        <begin position="437"/>
        <end position="473"/>
    </location>
</feature>
<dbReference type="PROSITE" id="PS00022">
    <property type="entry name" value="EGF_1"/>
    <property type="match status" value="6"/>
</dbReference>
<dbReference type="FunFam" id="2.10.25.10:FF:000472">
    <property type="entry name" value="Uncharacterized protein, isoform A"/>
    <property type="match status" value="1"/>
</dbReference>
<dbReference type="GO" id="GO:0016330">
    <property type="term" value="P:second mitotic wave involved in compound eye morphogenesis"/>
    <property type="evidence" value="ECO:0007669"/>
    <property type="project" value="UniProtKB-ARBA"/>
</dbReference>
<evidence type="ECO:0000256" key="7">
    <source>
        <dbReference type="ARBA" id="ARBA00022989"/>
    </source>
</evidence>
<dbReference type="InterPro" id="IPR018097">
    <property type="entry name" value="EGF_Ca-bd_CS"/>
</dbReference>
<accession>A0AAW0TA84</accession>
<evidence type="ECO:0000256" key="9">
    <source>
        <dbReference type="ARBA" id="ARBA00023157"/>
    </source>
</evidence>
<keyword evidence="2 13" id="KW-0217">Developmental protein</keyword>
<evidence type="ECO:0000256" key="8">
    <source>
        <dbReference type="ARBA" id="ARBA00023136"/>
    </source>
</evidence>
<keyword evidence="9 11" id="KW-1015">Disulfide bond</keyword>
<dbReference type="Pfam" id="PF12661">
    <property type="entry name" value="hEGF"/>
    <property type="match status" value="2"/>
</dbReference>
<dbReference type="GO" id="GO:0005886">
    <property type="term" value="C:plasma membrane"/>
    <property type="evidence" value="ECO:0007669"/>
    <property type="project" value="UniProtKB-ARBA"/>
</dbReference>
<comment type="caution">
    <text evidence="19">The sequence shown here is derived from an EMBL/GenBank/DDBJ whole genome shotgun (WGS) entry which is preliminary data.</text>
</comment>
<dbReference type="FunFam" id="2.10.25.10:FF:000064">
    <property type="entry name" value="Delta-like protein"/>
    <property type="match status" value="1"/>
</dbReference>
<evidence type="ECO:0000256" key="11">
    <source>
        <dbReference type="PROSITE-ProRule" id="PRU00076"/>
    </source>
</evidence>
<name>A0AAW0TA84_SCYPA</name>
<dbReference type="Gene3D" id="2.10.25.140">
    <property type="match status" value="1"/>
</dbReference>
<organism evidence="19 20">
    <name type="scientific">Scylla paramamosain</name>
    <name type="common">Mud crab</name>
    <dbReference type="NCBI Taxonomy" id="85552"/>
    <lineage>
        <taxon>Eukaryota</taxon>
        <taxon>Metazoa</taxon>
        <taxon>Ecdysozoa</taxon>
        <taxon>Arthropoda</taxon>
        <taxon>Crustacea</taxon>
        <taxon>Multicrustacea</taxon>
        <taxon>Malacostraca</taxon>
        <taxon>Eumalacostraca</taxon>
        <taxon>Eucarida</taxon>
        <taxon>Decapoda</taxon>
        <taxon>Pleocyemata</taxon>
        <taxon>Brachyura</taxon>
        <taxon>Eubrachyura</taxon>
        <taxon>Portunoidea</taxon>
        <taxon>Portunidae</taxon>
        <taxon>Portuninae</taxon>
        <taxon>Scylla</taxon>
    </lineage>
</organism>
<evidence type="ECO:0000256" key="13">
    <source>
        <dbReference type="RuleBase" id="RU280815"/>
    </source>
</evidence>
<gene>
    <name evidence="19" type="ORF">O3P69_009174</name>
</gene>
<dbReference type="CDD" id="cd00054">
    <property type="entry name" value="EGF_CA"/>
    <property type="match status" value="4"/>
</dbReference>
<dbReference type="AlphaFoldDB" id="A0AAW0TA84"/>
<dbReference type="InterPro" id="IPR050906">
    <property type="entry name" value="Notch_signaling"/>
</dbReference>
<evidence type="ECO:0000256" key="15">
    <source>
        <dbReference type="SAM" id="Phobius"/>
    </source>
</evidence>
<keyword evidence="5 13" id="KW-0732">Signal</keyword>
<dbReference type="PROSITE" id="PS00010">
    <property type="entry name" value="ASX_HYDROXYL"/>
    <property type="match status" value="3"/>
</dbReference>
<evidence type="ECO:0000256" key="14">
    <source>
        <dbReference type="SAM" id="MobiDB-lite"/>
    </source>
</evidence>
<dbReference type="PROSITE" id="PS01186">
    <property type="entry name" value="EGF_2"/>
    <property type="match status" value="4"/>
</dbReference>
<keyword evidence="7 13" id="KW-1133">Transmembrane helix</keyword>
<proteinExistence type="predicted"/>
<keyword evidence="20" id="KW-1185">Reference proteome</keyword>
<comment type="subcellular location">
    <subcellularLocation>
        <location evidence="1 13">Membrane</location>
        <topology evidence="1 13">Single-pass type I membrane protein</topology>
    </subcellularLocation>
</comment>
<dbReference type="GO" id="GO:0043208">
    <property type="term" value="F:glycosphingolipid binding"/>
    <property type="evidence" value="ECO:0007669"/>
    <property type="project" value="UniProtKB-ARBA"/>
</dbReference>
<dbReference type="SMART" id="SM00051">
    <property type="entry name" value="DSL"/>
    <property type="match status" value="1"/>
</dbReference>
<dbReference type="GO" id="GO:0045179">
    <property type="term" value="C:apical cortex"/>
    <property type="evidence" value="ECO:0007669"/>
    <property type="project" value="UniProtKB-ARBA"/>
</dbReference>
<feature type="compositionally biased region" description="Basic residues" evidence="14">
    <location>
        <begin position="664"/>
        <end position="675"/>
    </location>
</feature>
<dbReference type="PROSITE" id="PS51051">
    <property type="entry name" value="DSL"/>
    <property type="match status" value="1"/>
</dbReference>
<keyword evidence="10" id="KW-0325">Glycoprotein</keyword>
<dbReference type="PANTHER" id="PTHR24044">
    <property type="entry name" value="NOTCH LIGAND FAMILY MEMBER"/>
    <property type="match status" value="1"/>
</dbReference>
<dbReference type="SMART" id="SM00179">
    <property type="entry name" value="EGF_CA"/>
    <property type="match status" value="5"/>
</dbReference>
<feature type="chain" id="PRO_5043732393" description="Delta-like protein" evidence="16">
    <location>
        <begin position="27"/>
        <end position="825"/>
    </location>
</feature>
<dbReference type="FunFam" id="2.10.25.10:FF:000018">
    <property type="entry name" value="Delta-like 1"/>
    <property type="match status" value="1"/>
</dbReference>
<dbReference type="InterPro" id="IPR013032">
    <property type="entry name" value="EGF-like_CS"/>
</dbReference>
<protein>
    <recommendedName>
        <fullName evidence="13">Delta-like protein</fullName>
    </recommendedName>
</protein>
<dbReference type="Pfam" id="PF07657">
    <property type="entry name" value="MNNL"/>
    <property type="match status" value="1"/>
</dbReference>
<feature type="domain" description="DSL" evidence="18">
    <location>
        <begin position="184"/>
        <end position="228"/>
    </location>
</feature>
<dbReference type="Pfam" id="PF00008">
    <property type="entry name" value="EGF"/>
    <property type="match status" value="4"/>
</dbReference>
<dbReference type="PROSITE" id="PS01187">
    <property type="entry name" value="EGF_CA"/>
    <property type="match status" value="2"/>
</dbReference>
<evidence type="ECO:0000256" key="1">
    <source>
        <dbReference type="ARBA" id="ARBA00004479"/>
    </source>
</evidence>
<dbReference type="FunFam" id="2.10.25.10:FF:000230">
    <property type="entry name" value="Delta-like protein"/>
    <property type="match status" value="1"/>
</dbReference>
<feature type="transmembrane region" description="Helical" evidence="15">
    <location>
        <begin position="576"/>
        <end position="600"/>
    </location>
</feature>
<feature type="domain" description="EGF-like" evidence="17">
    <location>
        <begin position="297"/>
        <end position="335"/>
    </location>
</feature>
<feature type="domain" description="EGF-like" evidence="17">
    <location>
        <begin position="399"/>
        <end position="435"/>
    </location>
</feature>
<comment type="caution">
    <text evidence="11">Lacks conserved residue(s) required for the propagation of feature annotation.</text>
</comment>
<dbReference type="Proteomes" id="UP001487740">
    <property type="component" value="Unassembled WGS sequence"/>
</dbReference>
<feature type="disulfide bond" evidence="11">
    <location>
        <begin position="425"/>
        <end position="434"/>
    </location>
</feature>
<evidence type="ECO:0000256" key="3">
    <source>
        <dbReference type="ARBA" id="ARBA00022536"/>
    </source>
</evidence>
<dbReference type="GO" id="GO:0000902">
    <property type="term" value="P:cell morphogenesis"/>
    <property type="evidence" value="ECO:0007669"/>
    <property type="project" value="UniProtKB-ARBA"/>
</dbReference>
<dbReference type="SMART" id="SM00181">
    <property type="entry name" value="EGF"/>
    <property type="match status" value="8"/>
</dbReference>
<dbReference type="PANTHER" id="PTHR24044:SF488">
    <property type="entry name" value="NEUROGENIC LOCUS PROTEIN DELTA"/>
    <property type="match status" value="1"/>
</dbReference>
<dbReference type="GO" id="GO:0005509">
    <property type="term" value="F:calcium ion binding"/>
    <property type="evidence" value="ECO:0007669"/>
    <property type="project" value="InterPro"/>
</dbReference>
<dbReference type="FunFam" id="2.10.25.140:FF:000001">
    <property type="entry name" value="Delta-like protein"/>
    <property type="match status" value="1"/>
</dbReference>
<feature type="region of interest" description="Disordered" evidence="14">
    <location>
        <begin position="652"/>
        <end position="681"/>
    </location>
</feature>
<dbReference type="InterPro" id="IPR001774">
    <property type="entry name" value="DSL"/>
</dbReference>
<dbReference type="EMBL" id="JARAKH010000035">
    <property type="protein sequence ID" value="KAK8384237.1"/>
    <property type="molecule type" value="Genomic_DNA"/>
</dbReference>
<dbReference type="InterPro" id="IPR011651">
    <property type="entry name" value="Notch_ligand_N"/>
</dbReference>
<reference evidence="19 20" key="1">
    <citation type="submission" date="2023-03" db="EMBL/GenBank/DDBJ databases">
        <title>High-quality genome of Scylla paramamosain provides insights in environmental adaptation.</title>
        <authorList>
            <person name="Zhang L."/>
        </authorList>
    </citation>
    <scope>NUCLEOTIDE SEQUENCE [LARGE SCALE GENOMIC DNA]</scope>
    <source>
        <strain evidence="19">LZ_2023a</strain>
        <tissue evidence="19">Muscle</tissue>
    </source>
</reference>
<dbReference type="GO" id="GO:0048018">
    <property type="term" value="F:receptor ligand activity"/>
    <property type="evidence" value="ECO:0007669"/>
    <property type="project" value="UniProtKB-ARBA"/>
</dbReference>
<dbReference type="Pfam" id="PF01414">
    <property type="entry name" value="DSL"/>
    <property type="match status" value="1"/>
</dbReference>
<evidence type="ECO:0000256" key="16">
    <source>
        <dbReference type="SAM" id="SignalP"/>
    </source>
</evidence>
<dbReference type="Pfam" id="PF21700">
    <property type="entry name" value="EGF_DL_JAG"/>
    <property type="match status" value="1"/>
</dbReference>
<feature type="disulfide bond" evidence="11">
    <location>
        <begin position="325"/>
        <end position="334"/>
    </location>
</feature>
<feature type="disulfide bond" evidence="11">
    <location>
        <begin position="463"/>
        <end position="472"/>
    </location>
</feature>
<feature type="domain" description="EGF-like" evidence="17">
    <location>
        <begin position="475"/>
        <end position="511"/>
    </location>
</feature>
<feature type="disulfide bond" evidence="12">
    <location>
        <begin position="186"/>
        <end position="195"/>
    </location>
</feature>
<dbReference type="InterPro" id="IPR001881">
    <property type="entry name" value="EGF-like_Ca-bd_dom"/>
</dbReference>
<feature type="domain" description="EGF-like" evidence="17">
    <location>
        <begin position="337"/>
        <end position="374"/>
    </location>
</feature>
<evidence type="ECO:0000256" key="4">
    <source>
        <dbReference type="ARBA" id="ARBA00022692"/>
    </source>
</evidence>
<evidence type="ECO:0000256" key="10">
    <source>
        <dbReference type="ARBA" id="ARBA00023180"/>
    </source>
</evidence>
<keyword evidence="8 13" id="KW-0472">Membrane</keyword>
<evidence type="ECO:0000259" key="17">
    <source>
        <dbReference type="PROSITE" id="PS50026"/>
    </source>
</evidence>
<dbReference type="FunFam" id="2.10.25.10:FF:000006">
    <property type="entry name" value="Versican core protein-like isoform 1"/>
    <property type="match status" value="1"/>
</dbReference>
<sequence>MRWLTHTVAIALAAFTLSIIVCETSANAVFELKLKHFVNSYGRDIKGHCCSGYRDTQGQCSGGCNTKFRVCLKVYQEIIDPNSPCTFGEAITPILGENDVDFSNLAQDDSEFDNPVRFMLASWQGTFSLIIEAWHDDGTNATTNYAGPVLITRLMTQRSLDLGESWNEDDHRTDHASLSYEYRVVCQEHYYGEGCRKSCRPRDDTFGHYLCNATGDLVCMEGWKGIEGYCVDPICREGCSTTSGYCHKPDECKCLSGWQGPNCDQCKKYPGCLHGSCDTPWQCNCDEGWGGLFCNQDLHYCTNHRPCKNGATCFNTAPGSYSCECPPGFSGTNCEIINDTCATTPCRNGGTCLDTGDDNFVCQCPSGYTGHTAPPARTPIQGYHCLCRAGFEGTNCERAVNECASDPCLNGGSCVDEHDGFQCVCPVGYTGPRCQTNIDDCAHRPCLNGGTCVDAVDSYVCRCVPGFVGKLCQTNVDDCRAAPCANGGVCQDRVNDFQCQCKAGWGGRQCTERVTSPCASGPCKNGGYCQEAADLAAGYRCSCPHGVGGPQCTIATVVAGDVVSRPDAEAMSAGQVVLVVVFSTAVPVLVVVSVLVIVCMKRKRVRDRARQDEEARRQNEQNMVHNAVNAINNKCLEDHMIFNSLDFPIKKPLNTAPPPPAPLHHSHHHHHHLHHHDHDYKKPAENAYSAVPTRSSKTLNTDVSRLSLADRLEKDFEAPPSARGTPTSDFGAPCKVFPEPFLPRTHSHSEVYTKRGGIGGGGGGCSSSGGGGVAGGSGGVGGGGGNDIHTSTNTLTSTFTPSTCTTPSSVFVIEENDENYIATEV</sequence>
<dbReference type="GO" id="GO:0048666">
    <property type="term" value="P:neuron development"/>
    <property type="evidence" value="ECO:0007669"/>
    <property type="project" value="UniProtKB-ARBA"/>
</dbReference>
<comment type="function">
    <text evidence="13">Putative Notch ligand involved in the mediation of Notch signaling.</text>
</comment>
<evidence type="ECO:0000256" key="5">
    <source>
        <dbReference type="ARBA" id="ARBA00022729"/>
    </source>
</evidence>
<feature type="disulfide bond" evidence="12">
    <location>
        <begin position="199"/>
        <end position="211"/>
    </location>
</feature>
<dbReference type="Gene3D" id="2.60.40.3510">
    <property type="match status" value="1"/>
</dbReference>
<dbReference type="SUPFAM" id="SSF57196">
    <property type="entry name" value="EGF/Laminin"/>
    <property type="match status" value="6"/>
</dbReference>
<dbReference type="PROSITE" id="PS50026">
    <property type="entry name" value="EGF_3"/>
    <property type="match status" value="6"/>
</dbReference>
<dbReference type="GO" id="GO:0042063">
    <property type="term" value="P:gliogenesis"/>
    <property type="evidence" value="ECO:0007669"/>
    <property type="project" value="UniProtKB-ARBA"/>
</dbReference>
<dbReference type="Gene3D" id="2.10.25.10">
    <property type="entry name" value="Laminin"/>
    <property type="match status" value="7"/>
</dbReference>
<feature type="disulfide bond" evidence="11">
    <location>
        <begin position="501"/>
        <end position="510"/>
    </location>
</feature>